<sequence>MTYEILKLPQYHTKHHNGRRFRNIWGPHSDSDATRFDEASSDIRHRALDVASWIFRKGLGGQKSGKVPAVLPLTKADLEQPGDLPRTVWLGHAAVLIQQGDLNIITDPVFADRVSPVKFAGPRRLCGRAIETHDLPRIDAIVLSHNHYDHAEAETLAGLARRDNPAVYVPLRVAALMRSLGFTRVFELDWWQAVETESYKVTCLPAKHFSGRSATDRNETLWASFMISLCESNKHIYFAGDTAYSPHFTEIADVFESIDLTLMPIGAYLPRWFMREVHVSPDEAVQAFLDLKATRMLGIHWGTYDLADEDLDQPRLETLAAAERHAIDKSRLHITDVGAHFTF</sequence>
<dbReference type="Proteomes" id="UP000006048">
    <property type="component" value="Chromosome"/>
</dbReference>
<dbReference type="PANTHER" id="PTHR15032">
    <property type="entry name" value="N-ACYL-PHOSPHATIDYLETHANOLAMINE-HYDROLYZING PHOSPHOLIPASE D"/>
    <property type="match status" value="1"/>
</dbReference>
<dbReference type="GO" id="GO:0005737">
    <property type="term" value="C:cytoplasm"/>
    <property type="evidence" value="ECO:0007669"/>
    <property type="project" value="TreeGrafter"/>
</dbReference>
<evidence type="ECO:0000313" key="3">
    <source>
        <dbReference type="Proteomes" id="UP000006048"/>
    </source>
</evidence>
<dbReference type="KEGG" id="tpx:Turpa_3182"/>
<dbReference type="AlphaFoldDB" id="I4B964"/>
<dbReference type="InterPro" id="IPR001279">
    <property type="entry name" value="Metallo-B-lactamas"/>
</dbReference>
<dbReference type="Pfam" id="PF12706">
    <property type="entry name" value="Lactamase_B_2"/>
    <property type="match status" value="1"/>
</dbReference>
<evidence type="ECO:0000259" key="1">
    <source>
        <dbReference type="Pfam" id="PF12706"/>
    </source>
</evidence>
<dbReference type="STRING" id="869212.Turpa_3182"/>
<keyword evidence="3" id="KW-1185">Reference proteome</keyword>
<feature type="domain" description="Metallo-beta-lactamase" evidence="1">
    <location>
        <begin position="103"/>
        <end position="301"/>
    </location>
</feature>
<dbReference type="SUPFAM" id="SSF56281">
    <property type="entry name" value="Metallo-hydrolase/oxidoreductase"/>
    <property type="match status" value="1"/>
</dbReference>
<dbReference type="HOGENOM" id="CLU_020884_1_1_12"/>
<name>I4B964_TURPD</name>
<dbReference type="InterPro" id="IPR036866">
    <property type="entry name" value="RibonucZ/Hydroxyglut_hydro"/>
</dbReference>
<organism evidence="2 3">
    <name type="scientific">Turneriella parva (strain ATCC BAA-1111 / DSM 21527 / NCTC 11395 / H)</name>
    <name type="common">Leptospira parva</name>
    <dbReference type="NCBI Taxonomy" id="869212"/>
    <lineage>
        <taxon>Bacteria</taxon>
        <taxon>Pseudomonadati</taxon>
        <taxon>Spirochaetota</taxon>
        <taxon>Spirochaetia</taxon>
        <taxon>Leptospirales</taxon>
        <taxon>Leptospiraceae</taxon>
        <taxon>Turneriella</taxon>
    </lineage>
</organism>
<reference evidence="2 3" key="1">
    <citation type="submission" date="2012-06" db="EMBL/GenBank/DDBJ databases">
        <title>The complete chromosome of genome of Turneriella parva DSM 21527.</title>
        <authorList>
            <consortium name="US DOE Joint Genome Institute (JGI-PGF)"/>
            <person name="Lucas S."/>
            <person name="Han J."/>
            <person name="Lapidus A."/>
            <person name="Bruce D."/>
            <person name="Goodwin L."/>
            <person name="Pitluck S."/>
            <person name="Peters L."/>
            <person name="Kyrpides N."/>
            <person name="Mavromatis K."/>
            <person name="Ivanova N."/>
            <person name="Mikhailova N."/>
            <person name="Chertkov O."/>
            <person name="Detter J.C."/>
            <person name="Tapia R."/>
            <person name="Han C."/>
            <person name="Land M."/>
            <person name="Hauser L."/>
            <person name="Markowitz V."/>
            <person name="Cheng J.-F."/>
            <person name="Hugenholtz P."/>
            <person name="Woyke T."/>
            <person name="Wu D."/>
            <person name="Gronow S."/>
            <person name="Wellnitz S."/>
            <person name="Brambilla E."/>
            <person name="Klenk H.-P."/>
            <person name="Eisen J.A."/>
        </authorList>
    </citation>
    <scope>NUCLEOTIDE SEQUENCE [LARGE SCALE GENOMIC DNA]</scope>
    <source>
        <strain evidence="3">ATCC BAA-1111 / DSM 21527 / NCTC 11395 / H</strain>
    </source>
</reference>
<accession>I4B964</accession>
<evidence type="ECO:0000313" key="2">
    <source>
        <dbReference type="EMBL" id="AFM13821.1"/>
    </source>
</evidence>
<proteinExistence type="predicted"/>
<dbReference type="PANTHER" id="PTHR15032:SF4">
    <property type="entry name" value="N-ACYL-PHOSPHATIDYLETHANOLAMINE-HYDROLYZING PHOSPHOLIPASE D"/>
    <property type="match status" value="1"/>
</dbReference>
<protein>
    <submittedName>
        <fullName evidence="2">Phospholipase</fullName>
    </submittedName>
</protein>
<dbReference type="RefSeq" id="WP_014804321.1">
    <property type="nucleotide sequence ID" value="NC_018020.1"/>
</dbReference>
<gene>
    <name evidence="2" type="ordered locus">Turpa_3182</name>
</gene>
<dbReference type="Gene3D" id="3.60.15.10">
    <property type="entry name" value="Ribonuclease Z/Hydroxyacylglutathione hydrolase-like"/>
    <property type="match status" value="1"/>
</dbReference>
<dbReference type="EMBL" id="CP002959">
    <property type="protein sequence ID" value="AFM13821.1"/>
    <property type="molecule type" value="Genomic_DNA"/>
</dbReference>